<sequence length="1034" mass="115223">MGTLQCDQAAQLMPPPRLPRHLRPCHPSGTAFQARYAHKTARTAFLTDGDETPQCTTGKSSDESFNAPHDPNVPNTNTPIGRESLWNVAIGKIASLISEPTSTEPNSPAADTPSASAPKPIKDEQHSPAQSVPKIGQGLVRRLVVSDEKSQKQPQRFKARSKQTEAEADGQDDSKATIRRVLTRSDSPISTSVLFSEGQQCHIAEHGGAKADKLVAIELEPALKPLKEEVRSIQQEIQRLSGDVRALQVALEAKFMAESAMSVTGGDIASTEPTMSSVKRQSAVAPAPLAAVDIAASASDSRAPREQSTLSPTEQRHNVHQIYQAAWTTHKRWMSILGKTAEYLVDMPPRAVARLASLVLRDIRTIEKDTTRNEDTGQIAQFSHPHRRAARSLATILVPRNLSDALLAGESTYRNSTSELCDVANSLNDIQSPLLESIVTFVRNRLRVIVENAILKDDIRMFNVMETYRDLNSLYAETGHSPILTHQPGLVLRLEKILARRKIQEFHRSMGFLKKDVSRISSELTRKPAEHTDAGTSRTKIKKAASKQTVSDGEKSDVTEVFKAVPERTASHTINPNIQSQDHPDNQVKNAKSADSVTAPKKNDGSGLVDQAHKRSRSIQSSDNPRSKHRDNGNAPSFSPKQTKSTGELTEQSLLDELFPEANTTPPPAYKEERDHPKVEPPTARIIHTPSVDRAPTFKEKVIESFQKQGEQVAVLQLTNCSTQLTETDFRRVIPKGKHIEGWRRDGDFYKVIPGRDPLSLERLPFYYLLFKTAEAALAYQKNVSRLHKLSALHQPASIFSAIPPPMGFLEEGEDIKTAISSYNLLPTHHPLSLNMLMQPYNPALRALIERGGYQPIASSVDRGGRPIWRVLMHIEGYEPRPSDLFKIFSHDAYTHGMTLPLRNESQSSIHRVRDMINLRMSSKLVSSARPRAYGTFDHSKLPLAEPTHEMMTFDDPAIQNLMAGADEDGSAQQMNQLVMNRVYNRWVIDFEDEDSARRWCAIWHRKVLPDLSDRKGGWKDTEEERVCNTEVLW</sequence>
<evidence type="ECO:0000313" key="4">
    <source>
        <dbReference type="Proteomes" id="UP000265663"/>
    </source>
</evidence>
<feature type="region of interest" description="Disordered" evidence="2">
    <location>
        <begin position="99"/>
        <end position="175"/>
    </location>
</feature>
<feature type="coiled-coil region" evidence="1">
    <location>
        <begin position="223"/>
        <end position="250"/>
    </location>
</feature>
<feature type="region of interest" description="Disordered" evidence="2">
    <location>
        <begin position="524"/>
        <end position="683"/>
    </location>
</feature>
<feature type="compositionally biased region" description="Basic and acidic residues" evidence="2">
    <location>
        <begin position="552"/>
        <end position="570"/>
    </location>
</feature>
<dbReference type="AlphaFoldDB" id="A0A3M7MBI2"/>
<name>A0A3M7MBI2_9PLEO</name>
<dbReference type="EMBL" id="KE747827">
    <property type="protein sequence ID" value="RMZ71724.1"/>
    <property type="molecule type" value="Genomic_DNA"/>
</dbReference>
<reference evidence="3 4" key="1">
    <citation type="journal article" date="2014" name="PLoS ONE">
        <title>De novo Genome Assembly of the Fungal Plant Pathogen Pyrenophora semeniperda.</title>
        <authorList>
            <person name="Soliai M.M."/>
            <person name="Meyer S.E."/>
            <person name="Udall J.A."/>
            <person name="Elzinga D.E."/>
            <person name="Hermansen R.A."/>
            <person name="Bodily P.M."/>
            <person name="Hart A.A."/>
            <person name="Coleman C.E."/>
        </authorList>
    </citation>
    <scope>NUCLEOTIDE SEQUENCE [LARGE SCALE GENOMIC DNA]</scope>
    <source>
        <strain evidence="3 4">CCB06</strain>
        <tissue evidence="3">Mycelium</tissue>
    </source>
</reference>
<dbReference type="Proteomes" id="UP000265663">
    <property type="component" value="Unassembled WGS sequence"/>
</dbReference>
<gene>
    <name evidence="3" type="ORF">GMOD_00006868</name>
</gene>
<dbReference type="OrthoDB" id="5332316at2759"/>
<proteinExistence type="predicted"/>
<feature type="compositionally biased region" description="Polar residues" evidence="2">
    <location>
        <begin position="634"/>
        <end position="653"/>
    </location>
</feature>
<feature type="compositionally biased region" description="Low complexity" evidence="2">
    <location>
        <begin position="105"/>
        <end position="119"/>
    </location>
</feature>
<keyword evidence="4" id="KW-1185">Reference proteome</keyword>
<evidence type="ECO:0000256" key="1">
    <source>
        <dbReference type="SAM" id="Coils"/>
    </source>
</evidence>
<feature type="region of interest" description="Disordered" evidence="2">
    <location>
        <begin position="296"/>
        <end position="315"/>
    </location>
</feature>
<protein>
    <submittedName>
        <fullName evidence="3">Uncharacterized protein</fullName>
    </submittedName>
</protein>
<keyword evidence="1" id="KW-0175">Coiled coil</keyword>
<feature type="compositionally biased region" description="Basic and acidic residues" evidence="2">
    <location>
        <begin position="670"/>
        <end position="679"/>
    </location>
</feature>
<feature type="compositionally biased region" description="Basic and acidic residues" evidence="2">
    <location>
        <begin position="524"/>
        <end position="533"/>
    </location>
</feature>
<accession>A0A3M7MBI2</accession>
<evidence type="ECO:0000313" key="3">
    <source>
        <dbReference type="EMBL" id="RMZ71724.1"/>
    </source>
</evidence>
<feature type="region of interest" description="Disordered" evidence="2">
    <location>
        <begin position="47"/>
        <end position="80"/>
    </location>
</feature>
<feature type="compositionally biased region" description="Polar residues" evidence="2">
    <location>
        <begin position="571"/>
        <end position="596"/>
    </location>
</feature>
<organism evidence="3 4">
    <name type="scientific">Pyrenophora seminiperda CCB06</name>
    <dbReference type="NCBI Taxonomy" id="1302712"/>
    <lineage>
        <taxon>Eukaryota</taxon>
        <taxon>Fungi</taxon>
        <taxon>Dikarya</taxon>
        <taxon>Ascomycota</taxon>
        <taxon>Pezizomycotina</taxon>
        <taxon>Dothideomycetes</taxon>
        <taxon>Pleosporomycetidae</taxon>
        <taxon>Pleosporales</taxon>
        <taxon>Pleosporineae</taxon>
        <taxon>Pleosporaceae</taxon>
        <taxon>Pyrenophora</taxon>
    </lineage>
</organism>
<evidence type="ECO:0000256" key="2">
    <source>
        <dbReference type="SAM" id="MobiDB-lite"/>
    </source>
</evidence>